<dbReference type="InterPro" id="IPR035952">
    <property type="entry name" value="Rhomboid-like_sf"/>
</dbReference>
<accession>I5CA43</accession>
<feature type="transmembrane region" description="Helical" evidence="7">
    <location>
        <begin position="84"/>
        <end position="103"/>
    </location>
</feature>
<dbReference type="STRING" id="1189621.A3SI_01386"/>
<dbReference type="GO" id="GO:0004252">
    <property type="term" value="F:serine-type endopeptidase activity"/>
    <property type="evidence" value="ECO:0007669"/>
    <property type="project" value="InterPro"/>
</dbReference>
<keyword evidence="6 7" id="KW-0472">Membrane</keyword>
<keyword evidence="3 7" id="KW-0812">Transmembrane</keyword>
<dbReference type="Gene3D" id="1.20.1540.10">
    <property type="entry name" value="Rhomboid-like"/>
    <property type="match status" value="1"/>
</dbReference>
<evidence type="ECO:0000256" key="6">
    <source>
        <dbReference type="ARBA" id="ARBA00023136"/>
    </source>
</evidence>
<dbReference type="SUPFAM" id="SSF144091">
    <property type="entry name" value="Rhomboid-like"/>
    <property type="match status" value="1"/>
</dbReference>
<feature type="transmembrane region" description="Helical" evidence="7">
    <location>
        <begin position="178"/>
        <end position="196"/>
    </location>
</feature>
<protein>
    <submittedName>
        <fullName evidence="9">Rhomboid family protein</fullName>
    </submittedName>
</protein>
<keyword evidence="4" id="KW-0378">Hydrolase</keyword>
<dbReference type="PANTHER" id="PTHR43731">
    <property type="entry name" value="RHOMBOID PROTEASE"/>
    <property type="match status" value="1"/>
</dbReference>
<evidence type="ECO:0000256" key="3">
    <source>
        <dbReference type="ARBA" id="ARBA00022692"/>
    </source>
</evidence>
<reference evidence="9 10" key="1">
    <citation type="submission" date="2012-05" db="EMBL/GenBank/DDBJ databases">
        <title>Genome sequence of Nitritalea halalkaliphila LW7.</title>
        <authorList>
            <person name="Jangir P.K."/>
            <person name="Singh A."/>
            <person name="Shivaji S."/>
            <person name="Sharma R."/>
        </authorList>
    </citation>
    <scope>NUCLEOTIDE SEQUENCE [LARGE SCALE GENOMIC DNA]</scope>
    <source>
        <strain evidence="9 10">LW7</strain>
    </source>
</reference>
<dbReference type="PATRIC" id="fig|1189621.3.peg.287"/>
<evidence type="ECO:0000256" key="1">
    <source>
        <dbReference type="ARBA" id="ARBA00004141"/>
    </source>
</evidence>
<feature type="domain" description="Peptidase S54 rhomboid" evidence="8">
    <location>
        <begin position="41"/>
        <end position="192"/>
    </location>
</feature>
<dbReference type="InterPro" id="IPR022764">
    <property type="entry name" value="Peptidase_S54_rhomboid_dom"/>
</dbReference>
<evidence type="ECO:0000256" key="5">
    <source>
        <dbReference type="ARBA" id="ARBA00022989"/>
    </source>
</evidence>
<dbReference type="Pfam" id="PF01694">
    <property type="entry name" value="Rhomboid"/>
    <property type="match status" value="1"/>
</dbReference>
<dbReference type="RefSeq" id="WP_009053244.1">
    <property type="nucleotide sequence ID" value="NZ_AJYA01000002.1"/>
</dbReference>
<organism evidence="9 10">
    <name type="scientific">Nitritalea halalkaliphila LW7</name>
    <dbReference type="NCBI Taxonomy" id="1189621"/>
    <lineage>
        <taxon>Bacteria</taxon>
        <taxon>Pseudomonadati</taxon>
        <taxon>Bacteroidota</taxon>
        <taxon>Cytophagia</taxon>
        <taxon>Cytophagales</taxon>
        <taxon>Cyclobacteriaceae</taxon>
        <taxon>Nitritalea</taxon>
    </lineage>
</organism>
<sequence>MATSVTFLLIAATCLATFLALKRPRMLSRWMFSPHRIAERGEWDRFLLSGFIHKDGMHLLFNMFTFFFFGGIVERFFLFRFGTLWGPLAFLGFYLAALVLSSLKTYAKHRSNPNYHALGASGATAAVVFASILLMPLDKICLFGLLCLPGFALGAAFLGYTMYKARQEDDYVNHDAHLYGALTGLLVISLLAPYTLPGFFVQISRFLGDFFG</sequence>
<evidence type="ECO:0000256" key="2">
    <source>
        <dbReference type="ARBA" id="ARBA00009045"/>
    </source>
</evidence>
<comment type="similarity">
    <text evidence="2">Belongs to the peptidase S54 family.</text>
</comment>
<gene>
    <name evidence="9" type="ORF">A3SI_01386</name>
</gene>
<dbReference type="GO" id="GO:0016020">
    <property type="term" value="C:membrane"/>
    <property type="evidence" value="ECO:0007669"/>
    <property type="project" value="UniProtKB-SubCell"/>
</dbReference>
<keyword evidence="5 7" id="KW-1133">Transmembrane helix</keyword>
<evidence type="ECO:0000313" key="9">
    <source>
        <dbReference type="EMBL" id="EIM78695.1"/>
    </source>
</evidence>
<name>I5CA43_9BACT</name>
<evidence type="ECO:0000259" key="8">
    <source>
        <dbReference type="Pfam" id="PF01694"/>
    </source>
</evidence>
<dbReference type="InterPro" id="IPR050925">
    <property type="entry name" value="Rhomboid_protease_S54"/>
</dbReference>
<dbReference type="EMBL" id="AJYA01000002">
    <property type="protein sequence ID" value="EIM78695.1"/>
    <property type="molecule type" value="Genomic_DNA"/>
</dbReference>
<feature type="transmembrane region" description="Helical" evidence="7">
    <location>
        <begin position="59"/>
        <end position="77"/>
    </location>
</feature>
<dbReference type="OrthoDB" id="9807874at2"/>
<keyword evidence="10" id="KW-1185">Reference proteome</keyword>
<comment type="caution">
    <text evidence="9">The sequence shown here is derived from an EMBL/GenBank/DDBJ whole genome shotgun (WGS) entry which is preliminary data.</text>
</comment>
<feature type="transmembrane region" description="Helical" evidence="7">
    <location>
        <begin position="115"/>
        <end position="135"/>
    </location>
</feature>
<dbReference type="AlphaFoldDB" id="I5CA43"/>
<evidence type="ECO:0000313" key="10">
    <source>
        <dbReference type="Proteomes" id="UP000005551"/>
    </source>
</evidence>
<dbReference type="Proteomes" id="UP000005551">
    <property type="component" value="Unassembled WGS sequence"/>
</dbReference>
<evidence type="ECO:0000256" key="4">
    <source>
        <dbReference type="ARBA" id="ARBA00022801"/>
    </source>
</evidence>
<feature type="transmembrane region" description="Helical" evidence="7">
    <location>
        <begin position="142"/>
        <end position="163"/>
    </location>
</feature>
<evidence type="ECO:0000256" key="7">
    <source>
        <dbReference type="SAM" id="Phobius"/>
    </source>
</evidence>
<comment type="subcellular location">
    <subcellularLocation>
        <location evidence="1">Membrane</location>
        <topology evidence="1">Multi-pass membrane protein</topology>
    </subcellularLocation>
</comment>
<dbReference type="PANTHER" id="PTHR43731:SF14">
    <property type="entry name" value="PRESENILIN-ASSOCIATED RHOMBOID-LIKE PROTEIN, MITOCHONDRIAL"/>
    <property type="match status" value="1"/>
</dbReference>
<proteinExistence type="inferred from homology"/>